<keyword evidence="4" id="KW-1185">Reference proteome</keyword>
<reference evidence="3 4" key="1">
    <citation type="submission" date="2019-09" db="EMBL/GenBank/DDBJ databases">
        <authorList>
            <person name="Ou C."/>
        </authorList>
    </citation>
    <scope>NUCLEOTIDE SEQUENCE [LARGE SCALE GENOMIC DNA]</scope>
    <source>
        <strain evidence="3">S2</strain>
        <tissue evidence="3">Leaf</tissue>
    </source>
</reference>
<gene>
    <name evidence="3" type="ORF">D8674_002821</name>
</gene>
<reference evidence="4" key="2">
    <citation type="submission" date="2019-10" db="EMBL/GenBank/DDBJ databases">
        <title>A de novo genome assembly of a pear dwarfing rootstock.</title>
        <authorList>
            <person name="Wang F."/>
            <person name="Wang J."/>
            <person name="Li S."/>
            <person name="Zhang Y."/>
            <person name="Fang M."/>
            <person name="Ma L."/>
            <person name="Zhao Y."/>
            <person name="Jiang S."/>
        </authorList>
    </citation>
    <scope>NUCLEOTIDE SEQUENCE [LARGE SCALE GENOMIC DNA]</scope>
</reference>
<dbReference type="GO" id="GO:0005737">
    <property type="term" value="C:cytoplasm"/>
    <property type="evidence" value="ECO:0007669"/>
    <property type="project" value="InterPro"/>
</dbReference>
<dbReference type="InterPro" id="IPR005176">
    <property type="entry name" value="PONY_dom"/>
</dbReference>
<dbReference type="Gene3D" id="1.10.238.10">
    <property type="entry name" value="EF-hand"/>
    <property type="match status" value="1"/>
</dbReference>
<evidence type="ECO:0000313" key="3">
    <source>
        <dbReference type="EMBL" id="KAB2601816.1"/>
    </source>
</evidence>
<comment type="caution">
    <text evidence="3">The sequence shown here is derived from an EMBL/GenBank/DDBJ whole genome shotgun (WGS) entry which is preliminary data.</text>
</comment>
<feature type="region of interest" description="Disordered" evidence="1">
    <location>
        <begin position="1"/>
        <end position="52"/>
    </location>
</feature>
<dbReference type="OrthoDB" id="443682at2759"/>
<dbReference type="FunFam" id="1.10.238.200:FF:000004">
    <property type="entry name" value="Defective in cullin neddylation protein"/>
    <property type="match status" value="1"/>
</dbReference>
<dbReference type="PANTHER" id="PTHR12298">
    <property type="entry name" value="PCDC2 PROGRAMMED CELL DEATH PROTEIN 2 -RELATED"/>
    <property type="match status" value="1"/>
</dbReference>
<evidence type="ECO:0000313" key="4">
    <source>
        <dbReference type="Proteomes" id="UP000327157"/>
    </source>
</evidence>
<dbReference type="SUPFAM" id="SSF46934">
    <property type="entry name" value="UBA-like"/>
    <property type="match status" value="1"/>
</dbReference>
<feature type="domain" description="DCUN1" evidence="2">
    <location>
        <begin position="537"/>
        <end position="734"/>
    </location>
</feature>
<dbReference type="Proteomes" id="UP000327157">
    <property type="component" value="Chromosome 10"/>
</dbReference>
<name>A0A5N5FFD1_9ROSA</name>
<sequence length="742" mass="84637">MAGSVKGDGTEEFKGLRITSLDDDRDEEEEQKEPDVAMDDDDEEEEDEEARNSVILGFVKKTKKSRSLLRHLFPSKAGGVPAWLDPENLPSGRSCCCDICGEPLQFVLQVYAPEEKESAFHRLFVFMCTSMACLRRDQHEQWKCQRDEPSRRYCSPYHREGFPLPIKPFYSSEPPKKDSTEDPLMAGAALWNWCGTWKGSKRCTGCRKTLHCSEKHWVKHSWSGHEHDCQRLRIQLADSSSANKEPESSYDTEMPDESVGTNSLVSSNRMDDGLMSIADNFTGDGDRKSWASFHVYCRSSGAKSLWPVSSGRPSTADIPKYSYCSGPMCFEFQIMPQLLFYFNVKNDVDSLDWATIAVYTCEASCDANMRSSLANISLESSSVVFELFLKRVSDVMCVAKRHVSGQDNVNLHKIVAVKSVCSHCLNVLSLAWFRIRHVNFAKYTAGAVFPIRDHTCPISHCKLSKALFFSFQEQFKNKLGKGQRDKLQQFIMITAASEKVALQVLKESDWHLEGAFDIFYTQPQLQAETDSNTDSNTNSRQLEELYNTYKGKLYLSIHSYPDADMILVDGISLLCNDLQVDPQDIVMLVVSWHMKAATMCEFSKEEFVEGLEPLGIDSLDKFREKIPFMRSELKDEQKFREIYNFAFDWAKEKGQKSLALDTAIGMWQLVFAEKQWPYVEHWCQFLPARHNKAISRDTWSQLLEFATAVDPSLSNYDAEGAWPYLIDEFVEYLKENGAIQKG</sequence>
<dbReference type="AlphaFoldDB" id="A0A5N5FFD1"/>
<dbReference type="InterPro" id="IPR042460">
    <property type="entry name" value="DCN1-like_PONY"/>
</dbReference>
<evidence type="ECO:0000256" key="1">
    <source>
        <dbReference type="SAM" id="MobiDB-lite"/>
    </source>
</evidence>
<dbReference type="InterPro" id="IPR007320">
    <property type="entry name" value="PDCD2_C"/>
</dbReference>
<dbReference type="Pfam" id="PF14555">
    <property type="entry name" value="UBA_4"/>
    <property type="match status" value="1"/>
</dbReference>
<reference evidence="3 4" key="3">
    <citation type="submission" date="2019-11" db="EMBL/GenBank/DDBJ databases">
        <title>A de novo genome assembly of a pear dwarfing rootstock.</title>
        <authorList>
            <person name="Wang F."/>
            <person name="Wang J."/>
            <person name="Li S."/>
            <person name="Zhang Y."/>
            <person name="Fang M."/>
            <person name="Ma L."/>
            <person name="Zhao Y."/>
            <person name="Jiang S."/>
        </authorList>
    </citation>
    <scope>NUCLEOTIDE SEQUENCE [LARGE SCALE GENOMIC DNA]</scope>
    <source>
        <strain evidence="3">S2</strain>
        <tissue evidence="3">Leaf</tissue>
    </source>
</reference>
<dbReference type="Pfam" id="PF04194">
    <property type="entry name" value="PDCD2_C"/>
    <property type="match status" value="1"/>
</dbReference>
<organism evidence="3 4">
    <name type="scientific">Pyrus ussuriensis x Pyrus communis</name>
    <dbReference type="NCBI Taxonomy" id="2448454"/>
    <lineage>
        <taxon>Eukaryota</taxon>
        <taxon>Viridiplantae</taxon>
        <taxon>Streptophyta</taxon>
        <taxon>Embryophyta</taxon>
        <taxon>Tracheophyta</taxon>
        <taxon>Spermatophyta</taxon>
        <taxon>Magnoliopsida</taxon>
        <taxon>eudicotyledons</taxon>
        <taxon>Gunneridae</taxon>
        <taxon>Pentapetalae</taxon>
        <taxon>rosids</taxon>
        <taxon>fabids</taxon>
        <taxon>Rosales</taxon>
        <taxon>Rosaceae</taxon>
        <taxon>Amygdaloideae</taxon>
        <taxon>Maleae</taxon>
        <taxon>Pyrus</taxon>
    </lineage>
</organism>
<feature type="region of interest" description="Disordered" evidence="1">
    <location>
        <begin position="238"/>
        <end position="261"/>
    </location>
</feature>
<feature type="compositionally biased region" description="Acidic residues" evidence="1">
    <location>
        <begin position="21"/>
        <end position="49"/>
    </location>
</feature>
<dbReference type="Gene3D" id="1.10.8.10">
    <property type="entry name" value="DNA helicase RuvA subunit, C-terminal domain"/>
    <property type="match status" value="1"/>
</dbReference>
<dbReference type="EMBL" id="SMOL01000695">
    <property type="protein sequence ID" value="KAB2601816.1"/>
    <property type="molecule type" value="Genomic_DNA"/>
</dbReference>
<dbReference type="CDD" id="cd14350">
    <property type="entry name" value="UBA_DCNL"/>
    <property type="match status" value="1"/>
</dbReference>
<dbReference type="Gene3D" id="1.10.238.200">
    <property type="entry name" value="Cullin, PONY binding domain"/>
    <property type="match status" value="1"/>
</dbReference>
<dbReference type="InterPro" id="IPR009060">
    <property type="entry name" value="UBA-like_sf"/>
</dbReference>
<accession>A0A5N5FFD1</accession>
<protein>
    <submittedName>
        <fullName evidence="3">Programmed cell death protein 2-like</fullName>
    </submittedName>
</protein>
<proteinExistence type="predicted"/>
<dbReference type="PANTHER" id="PTHR12298:SF4">
    <property type="entry name" value="PROGRAMMED CELL DEATH PROTEIN 2"/>
    <property type="match status" value="1"/>
</dbReference>
<dbReference type="PROSITE" id="PS51229">
    <property type="entry name" value="DCUN1"/>
    <property type="match status" value="1"/>
</dbReference>
<evidence type="ECO:0000259" key="2">
    <source>
        <dbReference type="PROSITE" id="PS51229"/>
    </source>
</evidence>
<dbReference type="Pfam" id="PF03556">
    <property type="entry name" value="Cullin_binding"/>
    <property type="match status" value="1"/>
</dbReference>